<reference evidence="3" key="1">
    <citation type="submission" date="2023-07" db="EMBL/GenBank/DDBJ databases">
        <title>Molecular identification of indigenous halophilic bacteria isolated from red sea cost, biodegradation of synthetic dyes and assessment of degraded metabolite toxicity.</title>
        <authorList>
            <person name="Chaieb K."/>
            <person name="Altayb H.N."/>
        </authorList>
    </citation>
    <scope>NUCLEOTIDE SEQUENCE [LARGE SCALE GENOMIC DNA]</scope>
    <source>
        <strain evidence="3">K20</strain>
    </source>
</reference>
<gene>
    <name evidence="2" type="ORF">LDJ79_10840</name>
</gene>
<evidence type="ECO:0000313" key="3">
    <source>
        <dbReference type="Proteomes" id="UP001199044"/>
    </source>
</evidence>
<sequence>MSEYQYYRFETVDRVLSPSVRKELRAISSRADINSDSFCVTYNYGDFRGDVNAIMLEHFDVGFYFANWGTRRAYITLPSGTIPAPFINAIEKEWVCEVHNNEQSQLVVFLIEDQWDYLDDEDALDVLEQLTALRLEMLSGDFRVLYCAWATDIEYTGEYQQDNIIPLIHFDFKQLTQAQIDFSNLFFSGDSVIRALDLYLAQHPSDMPSQQPKNTKESWLATLSDQDKNTLLGELFDQGHLSFSQAQTYLCSTSEPQQPTYEHYVSADNLSSYIELAQLELEQERVRAEELQAQRDRAKREKHLSVVYDDREKHWKSVATQTSRTCASGYNNASKTLNELYDAYQLKQMLDDFVVRYRQFVTLNQKRRALILRLDPLTTKLVNLDK</sequence>
<organism evidence="2 3">
    <name type="scientific">Vibrio tritonius</name>
    <dbReference type="NCBI Taxonomy" id="1435069"/>
    <lineage>
        <taxon>Bacteria</taxon>
        <taxon>Pseudomonadati</taxon>
        <taxon>Pseudomonadota</taxon>
        <taxon>Gammaproteobacteria</taxon>
        <taxon>Vibrionales</taxon>
        <taxon>Vibrionaceae</taxon>
        <taxon>Vibrio</taxon>
    </lineage>
</organism>
<keyword evidence="3" id="KW-1185">Reference proteome</keyword>
<name>A0ABS7YLP9_9VIBR</name>
<accession>A0ABS7YLP9</accession>
<feature type="coiled-coil region" evidence="1">
    <location>
        <begin position="274"/>
        <end position="301"/>
    </location>
</feature>
<dbReference type="EMBL" id="JAIWIU010000065">
    <property type="protein sequence ID" value="MCA2016607.1"/>
    <property type="molecule type" value="Genomic_DNA"/>
</dbReference>
<dbReference type="RefSeq" id="WP_225250579.1">
    <property type="nucleotide sequence ID" value="NZ_JAIWIU010000065.1"/>
</dbReference>
<keyword evidence="1" id="KW-0175">Coiled coil</keyword>
<protein>
    <submittedName>
        <fullName evidence="2">Uncharacterized protein</fullName>
    </submittedName>
</protein>
<evidence type="ECO:0000313" key="2">
    <source>
        <dbReference type="EMBL" id="MCA2016607.1"/>
    </source>
</evidence>
<proteinExistence type="predicted"/>
<evidence type="ECO:0000256" key="1">
    <source>
        <dbReference type="SAM" id="Coils"/>
    </source>
</evidence>
<comment type="caution">
    <text evidence="2">The sequence shown here is derived from an EMBL/GenBank/DDBJ whole genome shotgun (WGS) entry which is preliminary data.</text>
</comment>
<dbReference type="Proteomes" id="UP001199044">
    <property type="component" value="Unassembled WGS sequence"/>
</dbReference>